<evidence type="ECO:0000313" key="4">
    <source>
        <dbReference type="EMBL" id="KAB6631843.1"/>
    </source>
</evidence>
<evidence type="ECO:0000259" key="3">
    <source>
        <dbReference type="Pfam" id="PF18818"/>
    </source>
</evidence>
<dbReference type="Pfam" id="PF08401">
    <property type="entry name" value="ArdcN"/>
    <property type="match status" value="1"/>
</dbReference>
<dbReference type="Proteomes" id="UP000462015">
    <property type="component" value="Unassembled WGS sequence"/>
</dbReference>
<dbReference type="GO" id="GO:0030983">
    <property type="term" value="F:mismatched DNA binding"/>
    <property type="evidence" value="ECO:0007669"/>
    <property type="project" value="InterPro"/>
</dbReference>
<organism evidence="4 5">
    <name type="scientific">Phocaeicola vulgatus</name>
    <name type="common">Bacteroides vulgatus</name>
    <dbReference type="NCBI Taxonomy" id="821"/>
    <lineage>
        <taxon>Bacteria</taxon>
        <taxon>Pseudomonadati</taxon>
        <taxon>Bacteroidota</taxon>
        <taxon>Bacteroidia</taxon>
        <taxon>Bacteroidales</taxon>
        <taxon>Bacteroidaceae</taxon>
        <taxon>Phocaeicola</taxon>
    </lineage>
</organism>
<dbReference type="AlphaFoldDB" id="A0A6I1AT79"/>
<evidence type="ECO:0000259" key="1">
    <source>
        <dbReference type="Pfam" id="PF01624"/>
    </source>
</evidence>
<dbReference type="EMBL" id="WDAL01000042">
    <property type="protein sequence ID" value="KAB6631843.1"/>
    <property type="molecule type" value="Genomic_DNA"/>
</dbReference>
<comment type="caution">
    <text evidence="4">The sequence shown here is derived from an EMBL/GenBank/DDBJ whole genome shotgun (WGS) entry which is preliminary data.</text>
</comment>
<dbReference type="InterPro" id="IPR013610">
    <property type="entry name" value="ArdC_N"/>
</dbReference>
<dbReference type="InterPro" id="IPR007695">
    <property type="entry name" value="DNA_mismatch_repair_MutS-lik_N"/>
</dbReference>
<evidence type="ECO:0000313" key="5">
    <source>
        <dbReference type="Proteomes" id="UP000462015"/>
    </source>
</evidence>
<dbReference type="GO" id="GO:0003697">
    <property type="term" value="F:single-stranded DNA binding"/>
    <property type="evidence" value="ECO:0007669"/>
    <property type="project" value="InterPro"/>
</dbReference>
<reference evidence="4 5" key="1">
    <citation type="journal article" date="2019" name="Nat. Med.">
        <title>A library of human gut bacterial isolates paired with longitudinal multiomics data enables mechanistic microbiome research.</title>
        <authorList>
            <person name="Poyet M."/>
            <person name="Groussin M."/>
            <person name="Gibbons S.M."/>
            <person name="Avila-Pacheco J."/>
            <person name="Jiang X."/>
            <person name="Kearney S.M."/>
            <person name="Perrotta A.R."/>
            <person name="Berdy B."/>
            <person name="Zhao S."/>
            <person name="Lieberman T.D."/>
            <person name="Swanson P.K."/>
            <person name="Smith M."/>
            <person name="Roesemann S."/>
            <person name="Alexander J.E."/>
            <person name="Rich S.A."/>
            <person name="Livny J."/>
            <person name="Vlamakis H."/>
            <person name="Clish C."/>
            <person name="Bullock K."/>
            <person name="Deik A."/>
            <person name="Scott J."/>
            <person name="Pierce K.A."/>
            <person name="Xavier R.J."/>
            <person name="Alm E.J."/>
        </authorList>
    </citation>
    <scope>NUCLEOTIDE SEQUENCE [LARGE SCALE GENOMIC DNA]</scope>
    <source>
        <strain evidence="4 5">BIOML-A98</strain>
    </source>
</reference>
<dbReference type="InterPro" id="IPR016151">
    <property type="entry name" value="DNA_mismatch_repair_MutS_N"/>
</dbReference>
<proteinExistence type="predicted"/>
<gene>
    <name evidence="4" type="ORF">GAY12_18045</name>
</gene>
<evidence type="ECO:0000259" key="2">
    <source>
        <dbReference type="Pfam" id="PF08401"/>
    </source>
</evidence>
<dbReference type="GO" id="GO:0005524">
    <property type="term" value="F:ATP binding"/>
    <property type="evidence" value="ECO:0007669"/>
    <property type="project" value="InterPro"/>
</dbReference>
<feature type="domain" description="N-terminal" evidence="2">
    <location>
        <begin position="30"/>
        <end position="120"/>
    </location>
</feature>
<dbReference type="Pfam" id="PF18818">
    <property type="entry name" value="MPTase-PolyVal"/>
    <property type="match status" value="1"/>
</dbReference>
<dbReference type="Pfam" id="PF01624">
    <property type="entry name" value="MutS_I"/>
    <property type="match status" value="1"/>
</dbReference>
<dbReference type="InterPro" id="IPR041459">
    <property type="entry name" value="MPTase-PolyVal"/>
</dbReference>
<feature type="domain" description="DNA mismatch repair protein MutS-like N-terminal" evidence="1">
    <location>
        <begin position="657"/>
        <end position="746"/>
    </location>
</feature>
<sequence length="758" mass="86961">MKEKSQIEKKAKEKQIDLLSAALGGASNAGGHWLNATGKGYPLFYPKGVSVSAFNALFMALHSDRNGCKTNLFTLFSDAKAQGISVREHEQGVPFLFYNWDRYVHRNNPELIISRGDYLKLSEEEQKLYKGVHNREIRTLFNIDQTTLPYVDKERYEAALKRYGSAVERGYTESDNRQLRIRFNDFLLKMRDNLVPVRSDGSGVPHYETDKDAVYMPRQREFGHYHDYVQEALRQIVSATGHQQRLAREGMVMKKGVAPSEDAIRQERLIVELASGIKMLELGLPARLSEESLKTVEYWCRELKENPNLVAAIESDVNNAIEVINKAERGEKIEYATLRNRRDTSTMQEQMPKHYFVANEIRQHPDRESKKIVLVIDPQAKTADVILPAGASTEVDNEIPGMNKGRIARALQKEGIEQVRFFNTDGALGYHPDDSYFAEKMITLARLKNWAMEKLSTLDVSSAIKRANEIGFDQVEMIQDDKRRWALYLKPENKPGYSIYPDKEDINRFFSTLKQSMDNIGKVRMELAHKYYALAEVKPDLKVDLFGSEAPEIDLNRIQRVSIFKTKQDGIQCVATIDGRKSPARSVTPQQWQRMWIAEDRDGYKRHLAAALFADVLQKGRSEDKHTGEKQEQEAEQRQNEATVLERPESKRENLSPQQEAWNELKEKHPDAMQLVRSGNKYLLFNEDAVRSAELLGLTLNKGDGVPYGFTESVEFRANLLDSYLPEFIRADERVVITDMIAKENRNAEQESYRGIHR</sequence>
<dbReference type="Gene3D" id="3.40.1170.10">
    <property type="entry name" value="DNA repair protein MutS, domain I"/>
    <property type="match status" value="1"/>
</dbReference>
<accession>A0A6I1AT79</accession>
<dbReference type="SUPFAM" id="SSF55271">
    <property type="entry name" value="DNA repair protein MutS, domain I"/>
    <property type="match status" value="1"/>
</dbReference>
<name>A0A6I1AT79_PHOVU</name>
<dbReference type="GO" id="GO:0006298">
    <property type="term" value="P:mismatch repair"/>
    <property type="evidence" value="ECO:0007669"/>
    <property type="project" value="InterPro"/>
</dbReference>
<protein>
    <submittedName>
        <fullName evidence="4">DUF1738 domain-containing protein</fullName>
    </submittedName>
</protein>
<feature type="domain" description="Polyvalent protein metallopeptidase" evidence="3">
    <location>
        <begin position="205"/>
        <end position="310"/>
    </location>
</feature>